<sequence length="68" mass="7859">MSSNEAEYEGSDVDNYLFYDLLVIIKTPMDPSEPSALLSSFRPSSFSFFHKQRFSLLFFGLFFCLTNI</sequence>
<reference evidence="1 2" key="1">
    <citation type="journal article" date="2006" name="Science">
        <title>The genome of black cottonwood, Populus trichocarpa (Torr. &amp; Gray).</title>
        <authorList>
            <person name="Tuskan G.A."/>
            <person name="Difazio S."/>
            <person name="Jansson S."/>
            <person name="Bohlmann J."/>
            <person name="Grigoriev I."/>
            <person name="Hellsten U."/>
            <person name="Putnam N."/>
            <person name="Ralph S."/>
            <person name="Rombauts S."/>
            <person name="Salamov A."/>
            <person name="Schein J."/>
            <person name="Sterck L."/>
            <person name="Aerts A."/>
            <person name="Bhalerao R.R."/>
            <person name="Bhalerao R.P."/>
            <person name="Blaudez D."/>
            <person name="Boerjan W."/>
            <person name="Brun A."/>
            <person name="Brunner A."/>
            <person name="Busov V."/>
            <person name="Campbell M."/>
            <person name="Carlson J."/>
            <person name="Chalot M."/>
            <person name="Chapman J."/>
            <person name="Chen G.L."/>
            <person name="Cooper D."/>
            <person name="Coutinho P.M."/>
            <person name="Couturier J."/>
            <person name="Covert S."/>
            <person name="Cronk Q."/>
            <person name="Cunningham R."/>
            <person name="Davis J."/>
            <person name="Degroeve S."/>
            <person name="Dejardin A."/>
            <person name="Depamphilis C."/>
            <person name="Detter J."/>
            <person name="Dirks B."/>
            <person name="Dubchak I."/>
            <person name="Duplessis S."/>
            <person name="Ehlting J."/>
            <person name="Ellis B."/>
            <person name="Gendler K."/>
            <person name="Goodstein D."/>
            <person name="Gribskov M."/>
            <person name="Grimwood J."/>
            <person name="Groover A."/>
            <person name="Gunter L."/>
            <person name="Hamberger B."/>
            <person name="Heinze B."/>
            <person name="Helariutta Y."/>
            <person name="Henrissat B."/>
            <person name="Holligan D."/>
            <person name="Holt R."/>
            <person name="Huang W."/>
            <person name="Islam-Faridi N."/>
            <person name="Jones S."/>
            <person name="Jones-Rhoades M."/>
            <person name="Jorgensen R."/>
            <person name="Joshi C."/>
            <person name="Kangasjarvi J."/>
            <person name="Karlsson J."/>
            <person name="Kelleher C."/>
            <person name="Kirkpatrick R."/>
            <person name="Kirst M."/>
            <person name="Kohler A."/>
            <person name="Kalluri U."/>
            <person name="Larimer F."/>
            <person name="Leebens-Mack J."/>
            <person name="Leple J.C."/>
            <person name="Locascio P."/>
            <person name="Lou Y."/>
            <person name="Lucas S."/>
            <person name="Martin F."/>
            <person name="Montanini B."/>
            <person name="Napoli C."/>
            <person name="Nelson D.R."/>
            <person name="Nelson C."/>
            <person name="Nieminen K."/>
            <person name="Nilsson O."/>
            <person name="Pereda V."/>
            <person name="Peter G."/>
            <person name="Philippe R."/>
            <person name="Pilate G."/>
            <person name="Poliakov A."/>
            <person name="Razumovskaya J."/>
            <person name="Richardson P."/>
            <person name="Rinaldi C."/>
            <person name="Ritland K."/>
            <person name="Rouze P."/>
            <person name="Ryaboy D."/>
            <person name="Schmutz J."/>
            <person name="Schrader J."/>
            <person name="Segerman B."/>
            <person name="Shin H."/>
            <person name="Siddiqui A."/>
            <person name="Sterky F."/>
            <person name="Terry A."/>
            <person name="Tsai C.J."/>
            <person name="Uberbacher E."/>
            <person name="Unneberg P."/>
            <person name="Vahala J."/>
            <person name="Wall K."/>
            <person name="Wessler S."/>
            <person name="Yang G."/>
            <person name="Yin T."/>
            <person name="Douglas C."/>
            <person name="Marra M."/>
            <person name="Sandberg G."/>
            <person name="Van de Peer Y."/>
            <person name="Rokhsar D."/>
        </authorList>
    </citation>
    <scope>NUCLEOTIDE SEQUENCE [LARGE SCALE GENOMIC DNA]</scope>
    <source>
        <strain evidence="2">cv. Nisqually</strain>
    </source>
</reference>
<dbReference type="EMBL" id="CM009291">
    <property type="protein sequence ID" value="KAI9400226.1"/>
    <property type="molecule type" value="Genomic_DNA"/>
</dbReference>
<organism evidence="1 2">
    <name type="scientific">Populus trichocarpa</name>
    <name type="common">Western balsam poplar</name>
    <name type="synonym">Populus balsamifera subsp. trichocarpa</name>
    <dbReference type="NCBI Taxonomy" id="3694"/>
    <lineage>
        <taxon>Eukaryota</taxon>
        <taxon>Viridiplantae</taxon>
        <taxon>Streptophyta</taxon>
        <taxon>Embryophyta</taxon>
        <taxon>Tracheophyta</taxon>
        <taxon>Spermatophyta</taxon>
        <taxon>Magnoliopsida</taxon>
        <taxon>eudicotyledons</taxon>
        <taxon>Gunneridae</taxon>
        <taxon>Pentapetalae</taxon>
        <taxon>rosids</taxon>
        <taxon>fabids</taxon>
        <taxon>Malpighiales</taxon>
        <taxon>Salicaceae</taxon>
        <taxon>Saliceae</taxon>
        <taxon>Populus</taxon>
    </lineage>
</organism>
<gene>
    <name evidence="1" type="ORF">POPTR_002G208637v4</name>
</gene>
<name>A0ACC0TFC2_POPTR</name>
<accession>A0ACC0TFC2</accession>
<comment type="caution">
    <text evidence="1">The sequence shown here is derived from an EMBL/GenBank/DDBJ whole genome shotgun (WGS) entry which is preliminary data.</text>
</comment>
<evidence type="ECO:0000313" key="2">
    <source>
        <dbReference type="Proteomes" id="UP000006729"/>
    </source>
</evidence>
<evidence type="ECO:0000313" key="1">
    <source>
        <dbReference type="EMBL" id="KAI9400226.1"/>
    </source>
</evidence>
<proteinExistence type="predicted"/>
<protein>
    <submittedName>
        <fullName evidence="1">Uncharacterized protein</fullName>
    </submittedName>
</protein>
<keyword evidence="2" id="KW-1185">Reference proteome</keyword>
<dbReference type="Proteomes" id="UP000006729">
    <property type="component" value="Chromosome 2"/>
</dbReference>